<accession>A0A1H6EY27</accession>
<proteinExistence type="predicted"/>
<reference evidence="1 2" key="1">
    <citation type="submission" date="2016-10" db="EMBL/GenBank/DDBJ databases">
        <authorList>
            <person name="de Groot N.N."/>
        </authorList>
    </citation>
    <scope>NUCLEOTIDE SEQUENCE [LARGE SCALE GENOMIC DNA]</scope>
    <source>
        <strain evidence="1 2">CGMCC 4.7037</strain>
    </source>
</reference>
<dbReference type="RefSeq" id="WP_103962866.1">
    <property type="nucleotide sequence ID" value="NZ_FNVT01000022.1"/>
</dbReference>
<sequence length="85" mass="9311">MLDDLEVTSPAEPPADVTDYLAREIRTDAAKVPAGPLIVTIAAFVKGSHLPAEAVRRALGELRKSGRISCYRYFRGQQTEIDLPD</sequence>
<evidence type="ECO:0000313" key="2">
    <source>
        <dbReference type="Proteomes" id="UP000236732"/>
    </source>
</evidence>
<dbReference type="Proteomes" id="UP000236732">
    <property type="component" value="Unassembled WGS sequence"/>
</dbReference>
<name>A0A1H6EY27_9ACTN</name>
<dbReference type="EMBL" id="FNVT01000022">
    <property type="protein sequence ID" value="SEH01779.1"/>
    <property type="molecule type" value="Genomic_DNA"/>
</dbReference>
<gene>
    <name evidence="1" type="ORF">SAMN05444920_12228</name>
</gene>
<keyword evidence="2" id="KW-1185">Reference proteome</keyword>
<dbReference type="AlphaFoldDB" id="A0A1H6EY27"/>
<organism evidence="1 2">
    <name type="scientific">Nonomuraea solani</name>
    <dbReference type="NCBI Taxonomy" id="1144553"/>
    <lineage>
        <taxon>Bacteria</taxon>
        <taxon>Bacillati</taxon>
        <taxon>Actinomycetota</taxon>
        <taxon>Actinomycetes</taxon>
        <taxon>Streptosporangiales</taxon>
        <taxon>Streptosporangiaceae</taxon>
        <taxon>Nonomuraea</taxon>
    </lineage>
</organism>
<evidence type="ECO:0000313" key="1">
    <source>
        <dbReference type="EMBL" id="SEH01779.1"/>
    </source>
</evidence>
<protein>
    <submittedName>
        <fullName evidence="1">Uncharacterized protein</fullName>
    </submittedName>
</protein>